<keyword evidence="10" id="KW-0418">Kinase</keyword>
<evidence type="ECO:0000256" key="14">
    <source>
        <dbReference type="ARBA" id="ARBA00023137"/>
    </source>
</evidence>
<gene>
    <name evidence="21" type="ORF">J2X04_000642</name>
</gene>
<evidence type="ECO:0000256" key="4">
    <source>
        <dbReference type="ARBA" id="ARBA00011903"/>
    </source>
</evidence>
<evidence type="ECO:0000313" key="21">
    <source>
        <dbReference type="EMBL" id="MDR7098295.1"/>
    </source>
</evidence>
<dbReference type="Proteomes" id="UP001267878">
    <property type="component" value="Unassembled WGS sequence"/>
</dbReference>
<sequence>MNIQTHSGMSLPAAPQNERDADEIDLLQYWNILRDNRWLVAGVMAAVVAVVVVLTLLATPIYRASSLLQIERESLQVVNVEGVVPQEQGYYGDDFYQTQYELLASNSLALRVVQDLNLTAHPYFKPMLEGIGDEDRAAVRQQEKQRALADMLLGELNVEPIRNSRLVRINVDSPDPKIAARIADAWGQAYIASNLERRFEASSYAGKYLEERLAQLKAKLEDSEKSLVQFATREQIVSVGEDKPSLSAQNLSELNASLAHAQDERIRAEAEWTQAAQGDGSGMPQVVANALIQRLREERSKVQAEYQEKLRTFKPDYPDMLRLSGQIAEIDRQIGGEVANIRASVKARYDAAVAQETMLTERIGGLKGDVLDLQSRSIQYNILKREAETNRQLYDGLLQRYKEIGVAGGVGANNIFVVDRAEVPEGPYKPSLFRNLALGLLVGSMLGVLAAFARHYLDRTIHSPKMLESLTQRPVLGIVPRLTGGLTPTQASTDLRSPFAEAYRSVRTALQFATSHGLPYSLLVTSAGASEGKTTTATELARNIAQLGKRVVLVDADLRNPSLHKLLGASNSVGLSNVLAGAAGMEGAVQATKDANLSVITSGPLPPNPPELLAGDALGALLESLRQHFDMVILDGPPVLGLADAPLLSHRAEATLLVATAEETRTDNLQGAMQRLLGARAHVLGSVLTRFNPRKGDNYGYGGYTQYSYGGER</sequence>
<evidence type="ECO:0000256" key="11">
    <source>
        <dbReference type="ARBA" id="ARBA00022840"/>
    </source>
</evidence>
<dbReference type="InterPro" id="IPR032807">
    <property type="entry name" value="GNVR"/>
</dbReference>
<evidence type="ECO:0000313" key="22">
    <source>
        <dbReference type="Proteomes" id="UP001267878"/>
    </source>
</evidence>
<evidence type="ECO:0000256" key="9">
    <source>
        <dbReference type="ARBA" id="ARBA00022741"/>
    </source>
</evidence>
<evidence type="ECO:0000256" key="2">
    <source>
        <dbReference type="ARBA" id="ARBA00007316"/>
    </source>
</evidence>
<dbReference type="InterPro" id="IPR025669">
    <property type="entry name" value="AAA_dom"/>
</dbReference>
<comment type="catalytic activity">
    <reaction evidence="15">
        <text>L-tyrosyl-[protein] + ATP = O-phospho-L-tyrosyl-[protein] + ADP + H(+)</text>
        <dbReference type="Rhea" id="RHEA:10596"/>
        <dbReference type="Rhea" id="RHEA-COMP:10136"/>
        <dbReference type="Rhea" id="RHEA-COMP:20101"/>
        <dbReference type="ChEBI" id="CHEBI:15378"/>
        <dbReference type="ChEBI" id="CHEBI:30616"/>
        <dbReference type="ChEBI" id="CHEBI:46858"/>
        <dbReference type="ChEBI" id="CHEBI:61978"/>
        <dbReference type="ChEBI" id="CHEBI:456216"/>
        <dbReference type="EC" id="2.7.10.2"/>
    </reaction>
</comment>
<feature type="coiled-coil region" evidence="16">
    <location>
        <begin position="206"/>
        <end position="312"/>
    </location>
</feature>
<evidence type="ECO:0000256" key="6">
    <source>
        <dbReference type="ARBA" id="ARBA00022519"/>
    </source>
</evidence>
<keyword evidence="6" id="KW-0997">Cell inner membrane</keyword>
<dbReference type="PANTHER" id="PTHR32309:SF13">
    <property type="entry name" value="FERRIC ENTEROBACTIN TRANSPORT PROTEIN FEPE"/>
    <property type="match status" value="1"/>
</dbReference>
<evidence type="ECO:0000256" key="15">
    <source>
        <dbReference type="ARBA" id="ARBA00051245"/>
    </source>
</evidence>
<dbReference type="NCBIfam" id="TIGR01007">
    <property type="entry name" value="eps_fam"/>
    <property type="match status" value="1"/>
</dbReference>
<dbReference type="Pfam" id="PF13807">
    <property type="entry name" value="GNVR"/>
    <property type="match status" value="1"/>
</dbReference>
<feature type="transmembrane region" description="Helical" evidence="17">
    <location>
        <begin position="38"/>
        <end position="62"/>
    </location>
</feature>
<comment type="subcellular location">
    <subcellularLocation>
        <location evidence="1">Cell inner membrane</location>
        <topology evidence="1">Multi-pass membrane protein</topology>
    </subcellularLocation>
</comment>
<keyword evidence="8 17" id="KW-0812">Transmembrane</keyword>
<keyword evidence="5" id="KW-1003">Cell membrane</keyword>
<evidence type="ECO:0000256" key="13">
    <source>
        <dbReference type="ARBA" id="ARBA00023136"/>
    </source>
</evidence>
<feature type="domain" description="AAA" evidence="19">
    <location>
        <begin position="532"/>
        <end position="648"/>
    </location>
</feature>
<evidence type="ECO:0000256" key="7">
    <source>
        <dbReference type="ARBA" id="ARBA00022679"/>
    </source>
</evidence>
<dbReference type="EMBL" id="JAVDVW010000001">
    <property type="protein sequence ID" value="MDR7098295.1"/>
    <property type="molecule type" value="Genomic_DNA"/>
</dbReference>
<evidence type="ECO:0000256" key="3">
    <source>
        <dbReference type="ARBA" id="ARBA00008883"/>
    </source>
</evidence>
<keyword evidence="12 17" id="KW-1133">Transmembrane helix</keyword>
<evidence type="ECO:0000256" key="17">
    <source>
        <dbReference type="SAM" id="Phobius"/>
    </source>
</evidence>
<dbReference type="InterPro" id="IPR027417">
    <property type="entry name" value="P-loop_NTPase"/>
</dbReference>
<evidence type="ECO:0000256" key="8">
    <source>
        <dbReference type="ARBA" id="ARBA00022692"/>
    </source>
</evidence>
<feature type="domain" description="Polysaccharide chain length determinant N-terminal" evidence="18">
    <location>
        <begin position="22"/>
        <end position="116"/>
    </location>
</feature>
<dbReference type="CDD" id="cd05387">
    <property type="entry name" value="BY-kinase"/>
    <property type="match status" value="1"/>
</dbReference>
<dbReference type="SUPFAM" id="SSF52540">
    <property type="entry name" value="P-loop containing nucleoside triphosphate hydrolases"/>
    <property type="match status" value="1"/>
</dbReference>
<comment type="caution">
    <text evidence="21">The sequence shown here is derived from an EMBL/GenBank/DDBJ whole genome shotgun (WGS) entry which is preliminary data.</text>
</comment>
<evidence type="ECO:0000256" key="12">
    <source>
        <dbReference type="ARBA" id="ARBA00022989"/>
    </source>
</evidence>
<keyword evidence="9" id="KW-0547">Nucleotide-binding</keyword>
<organism evidence="21 22">
    <name type="scientific">Agrilutibacter niabensis</name>
    <dbReference type="NCBI Taxonomy" id="380628"/>
    <lineage>
        <taxon>Bacteria</taxon>
        <taxon>Pseudomonadati</taxon>
        <taxon>Pseudomonadota</taxon>
        <taxon>Gammaproteobacteria</taxon>
        <taxon>Lysobacterales</taxon>
        <taxon>Lysobacteraceae</taxon>
        <taxon>Agrilutibacter</taxon>
    </lineage>
</organism>
<dbReference type="Gene3D" id="3.40.50.300">
    <property type="entry name" value="P-loop containing nucleotide triphosphate hydrolases"/>
    <property type="match status" value="1"/>
</dbReference>
<evidence type="ECO:0000256" key="5">
    <source>
        <dbReference type="ARBA" id="ARBA00022475"/>
    </source>
</evidence>
<dbReference type="InterPro" id="IPR003856">
    <property type="entry name" value="LPS_length_determ_N"/>
</dbReference>
<reference evidence="21 22" key="1">
    <citation type="submission" date="2023-07" db="EMBL/GenBank/DDBJ databases">
        <title>Sorghum-associated microbial communities from plants grown in Nebraska, USA.</title>
        <authorList>
            <person name="Schachtman D."/>
        </authorList>
    </citation>
    <scope>NUCLEOTIDE SEQUENCE [LARGE SCALE GENOMIC DNA]</scope>
    <source>
        <strain evidence="21 22">BE187</strain>
    </source>
</reference>
<dbReference type="PANTHER" id="PTHR32309">
    <property type="entry name" value="TYROSINE-PROTEIN KINASE"/>
    <property type="match status" value="1"/>
</dbReference>
<dbReference type="InterPro" id="IPR005702">
    <property type="entry name" value="Wzc-like_C"/>
</dbReference>
<feature type="domain" description="Tyrosine-protein kinase G-rich" evidence="20">
    <location>
        <begin position="383"/>
        <end position="455"/>
    </location>
</feature>
<keyword evidence="7" id="KW-0808">Transferase</keyword>
<comment type="similarity">
    <text evidence="2">Belongs to the CpsD/CapB family.</text>
</comment>
<dbReference type="EC" id="2.7.10.2" evidence="4"/>
<accession>A0ABU1VLU2</accession>
<protein>
    <recommendedName>
        <fullName evidence="4">non-specific protein-tyrosine kinase</fullName>
        <ecNumber evidence="4">2.7.10.2</ecNumber>
    </recommendedName>
</protein>
<evidence type="ECO:0000259" key="19">
    <source>
        <dbReference type="Pfam" id="PF13614"/>
    </source>
</evidence>
<evidence type="ECO:0000256" key="1">
    <source>
        <dbReference type="ARBA" id="ARBA00004429"/>
    </source>
</evidence>
<evidence type="ECO:0000256" key="16">
    <source>
        <dbReference type="SAM" id="Coils"/>
    </source>
</evidence>
<proteinExistence type="inferred from homology"/>
<name>A0ABU1VLU2_9GAMM</name>
<dbReference type="InterPro" id="IPR050445">
    <property type="entry name" value="Bact_polysacc_biosynth/exp"/>
</dbReference>
<keyword evidence="16" id="KW-0175">Coiled coil</keyword>
<dbReference type="Pfam" id="PF13614">
    <property type="entry name" value="AAA_31"/>
    <property type="match status" value="1"/>
</dbReference>
<keyword evidence="22" id="KW-1185">Reference proteome</keyword>
<evidence type="ECO:0000256" key="10">
    <source>
        <dbReference type="ARBA" id="ARBA00022777"/>
    </source>
</evidence>
<keyword evidence="13 17" id="KW-0472">Membrane</keyword>
<comment type="similarity">
    <text evidence="3">Belongs to the etk/wzc family.</text>
</comment>
<evidence type="ECO:0000259" key="20">
    <source>
        <dbReference type="Pfam" id="PF13807"/>
    </source>
</evidence>
<dbReference type="Pfam" id="PF02706">
    <property type="entry name" value="Wzz"/>
    <property type="match status" value="1"/>
</dbReference>
<evidence type="ECO:0000259" key="18">
    <source>
        <dbReference type="Pfam" id="PF02706"/>
    </source>
</evidence>
<keyword evidence="14" id="KW-0829">Tyrosine-protein kinase</keyword>
<keyword evidence="11" id="KW-0067">ATP-binding</keyword>